<accession>A0A7I9VR37</accession>
<name>A0A7I9VR37_9BACT</name>
<sequence length="85" mass="9841">MAQLHWHHRRPPPRGPRPPSAQPPAQPPAAEVRPVGLDLLRADLYRLLDELVRAPAGHRPRLVQEFERSWEEFKEATARRADQED</sequence>
<keyword evidence="3" id="KW-1185">Reference proteome</keyword>
<feature type="region of interest" description="Disordered" evidence="1">
    <location>
        <begin position="1"/>
        <end position="33"/>
    </location>
</feature>
<dbReference type="AlphaFoldDB" id="A0A7I9VR37"/>
<dbReference type="EMBL" id="BJTG01000009">
    <property type="protein sequence ID" value="GEJ58884.1"/>
    <property type="molecule type" value="Genomic_DNA"/>
</dbReference>
<evidence type="ECO:0000313" key="3">
    <source>
        <dbReference type="Proteomes" id="UP000503640"/>
    </source>
</evidence>
<gene>
    <name evidence="2" type="ORF">AMYX_36250</name>
</gene>
<evidence type="ECO:0000313" key="2">
    <source>
        <dbReference type="EMBL" id="GEJ58884.1"/>
    </source>
</evidence>
<reference evidence="3" key="1">
    <citation type="journal article" date="2020" name="Appl. Environ. Microbiol.">
        <title>Diazotrophic Anaeromyxobacter Isolates from Soils.</title>
        <authorList>
            <person name="Masuda Y."/>
            <person name="Yamanaka H."/>
            <person name="Xu Z.X."/>
            <person name="Shiratori Y."/>
            <person name="Aono T."/>
            <person name="Amachi S."/>
            <person name="Senoo K."/>
            <person name="Itoh H."/>
        </authorList>
    </citation>
    <scope>NUCLEOTIDE SEQUENCE [LARGE SCALE GENOMIC DNA]</scope>
    <source>
        <strain evidence="3">R267</strain>
    </source>
</reference>
<comment type="caution">
    <text evidence="2">The sequence shown here is derived from an EMBL/GenBank/DDBJ whole genome shotgun (WGS) entry which is preliminary data.</text>
</comment>
<feature type="compositionally biased region" description="Basic residues" evidence="1">
    <location>
        <begin position="1"/>
        <end position="12"/>
    </location>
</feature>
<protein>
    <submittedName>
        <fullName evidence="2">Uncharacterized protein</fullName>
    </submittedName>
</protein>
<feature type="compositionally biased region" description="Pro residues" evidence="1">
    <location>
        <begin position="13"/>
        <end position="27"/>
    </location>
</feature>
<organism evidence="2 3">
    <name type="scientific">Anaeromyxobacter diazotrophicus</name>
    <dbReference type="NCBI Taxonomy" id="2590199"/>
    <lineage>
        <taxon>Bacteria</taxon>
        <taxon>Pseudomonadati</taxon>
        <taxon>Myxococcota</taxon>
        <taxon>Myxococcia</taxon>
        <taxon>Myxococcales</taxon>
        <taxon>Cystobacterineae</taxon>
        <taxon>Anaeromyxobacteraceae</taxon>
        <taxon>Anaeromyxobacter</taxon>
    </lineage>
</organism>
<proteinExistence type="predicted"/>
<dbReference type="Proteomes" id="UP000503640">
    <property type="component" value="Unassembled WGS sequence"/>
</dbReference>
<evidence type="ECO:0000256" key="1">
    <source>
        <dbReference type="SAM" id="MobiDB-lite"/>
    </source>
</evidence>
<dbReference type="RefSeq" id="WP_176067846.1">
    <property type="nucleotide sequence ID" value="NZ_BJTG01000009.1"/>
</dbReference>